<dbReference type="PROSITE" id="PS50878">
    <property type="entry name" value="RT_POL"/>
    <property type="match status" value="1"/>
</dbReference>
<dbReference type="CDD" id="cd01650">
    <property type="entry name" value="RT_nLTR_like"/>
    <property type="match status" value="1"/>
</dbReference>
<sequence length="631" mass="74134">MTKGIKNACKKKNYLYRNFLKEQTKEAENKYKKYKNKLVWIIRNRRKDYYSEQLNENRNNIKSTWGILNKVLNTKEEKNFYPKYFVKENIEIYDEKEITNEFCEYFANVGPNLTVNISKNSNIDENLINNHMNSIFLEKVEKEEILKIVQNFGNKRSTDGEGLDMIIVKSKIEFVIEPFTYICNLSLTTGVFPDKMKLAKVIPLYKSGDKHNFSNYRPISLLPQFSKILEKVFSTRLDNFLQKHKILDNSQYGFRANHSTALAIMEFTEKIATEIDNNNYFLSIFIDLQKAFDVINHSKLLKKMSMYGIRGVAHHWLSSYLENRNQYVHINDTKSELWQIKCGVPQGSILGPKLFTLYMNDFAKVSNLGKILFADDTTLFHSGKSIQEVTKVVNEELEVIKHWFDLNGLILNAKKTNSMLFNNKKEKVKVKLEIDGVEIHRVRETKFLGVMIDDDLKWKSHINYTKGKIGKAISVLHRVKFFLNSCALLTLYNTMILPYLMYCVEVWGTTCKTYLQTIFILQKRAIRIITNSHYREPSNPLFIKLKVLKFPDIVDLSILKIMYKAKWNLLPVNLQNIFEIRTSIYNLKGIDVFKKPRFRTKIKERNIVVKGMNLWNVLKQEIKECKTIITF</sequence>
<keyword evidence="3" id="KW-1185">Reference proteome</keyword>
<evidence type="ECO:0000259" key="1">
    <source>
        <dbReference type="PROSITE" id="PS50878"/>
    </source>
</evidence>
<organism evidence="2 3">
    <name type="scientific">Salarias fasciatus</name>
    <name type="common">Jewelled blenny</name>
    <name type="synonym">Blennius fasciatus</name>
    <dbReference type="NCBI Taxonomy" id="181472"/>
    <lineage>
        <taxon>Eukaryota</taxon>
        <taxon>Metazoa</taxon>
        <taxon>Chordata</taxon>
        <taxon>Craniata</taxon>
        <taxon>Vertebrata</taxon>
        <taxon>Euteleostomi</taxon>
        <taxon>Actinopterygii</taxon>
        <taxon>Neopterygii</taxon>
        <taxon>Teleostei</taxon>
        <taxon>Neoteleostei</taxon>
        <taxon>Acanthomorphata</taxon>
        <taxon>Ovalentaria</taxon>
        <taxon>Blenniimorphae</taxon>
        <taxon>Blenniiformes</taxon>
        <taxon>Blennioidei</taxon>
        <taxon>Blenniidae</taxon>
        <taxon>Salariinae</taxon>
        <taxon>Salarias</taxon>
    </lineage>
</organism>
<dbReference type="AlphaFoldDB" id="A0A672H941"/>
<evidence type="ECO:0000313" key="3">
    <source>
        <dbReference type="Proteomes" id="UP000472267"/>
    </source>
</evidence>
<dbReference type="InParanoid" id="A0A672H941"/>
<evidence type="ECO:0000313" key="2">
    <source>
        <dbReference type="Ensembl" id="ENSSFAP00005025668.1"/>
    </source>
</evidence>
<dbReference type="InterPro" id="IPR000477">
    <property type="entry name" value="RT_dom"/>
</dbReference>
<proteinExistence type="predicted"/>
<accession>A0A672H941</accession>
<dbReference type="Pfam" id="PF00078">
    <property type="entry name" value="RVT_1"/>
    <property type="match status" value="1"/>
</dbReference>
<reference evidence="2" key="2">
    <citation type="submission" date="2025-08" db="UniProtKB">
        <authorList>
            <consortium name="Ensembl"/>
        </authorList>
    </citation>
    <scope>IDENTIFICATION</scope>
</reference>
<reference evidence="2" key="1">
    <citation type="submission" date="2019-06" db="EMBL/GenBank/DDBJ databases">
        <authorList>
            <consortium name="Wellcome Sanger Institute Data Sharing"/>
        </authorList>
    </citation>
    <scope>NUCLEOTIDE SEQUENCE [LARGE SCALE GENOMIC DNA]</scope>
</reference>
<dbReference type="Proteomes" id="UP000472267">
    <property type="component" value="Chromosome 14"/>
</dbReference>
<dbReference type="OMA" id="LARIDNC"/>
<dbReference type="InterPro" id="IPR043502">
    <property type="entry name" value="DNA/RNA_pol_sf"/>
</dbReference>
<dbReference type="PANTHER" id="PTHR33332">
    <property type="entry name" value="REVERSE TRANSCRIPTASE DOMAIN-CONTAINING PROTEIN"/>
    <property type="match status" value="1"/>
</dbReference>
<reference evidence="2" key="3">
    <citation type="submission" date="2025-09" db="UniProtKB">
        <authorList>
            <consortium name="Ensembl"/>
        </authorList>
    </citation>
    <scope>IDENTIFICATION</scope>
</reference>
<name>A0A672H941_SALFA</name>
<dbReference type="SUPFAM" id="SSF56672">
    <property type="entry name" value="DNA/RNA polymerases"/>
    <property type="match status" value="1"/>
</dbReference>
<protein>
    <recommendedName>
        <fullName evidence="1">Reverse transcriptase domain-containing protein</fullName>
    </recommendedName>
</protein>
<dbReference type="Ensembl" id="ENSSFAT00005026684.1">
    <property type="protein sequence ID" value="ENSSFAP00005025668.1"/>
    <property type="gene ID" value="ENSSFAG00005013196.1"/>
</dbReference>
<feature type="domain" description="Reverse transcriptase" evidence="1">
    <location>
        <begin position="185"/>
        <end position="452"/>
    </location>
</feature>